<protein>
    <submittedName>
        <fullName evidence="1">AAA family ATPase</fullName>
    </submittedName>
</protein>
<organism evidence="1 2">
    <name type="scientific">Paenibacillus gyeongsangnamensis</name>
    <dbReference type="NCBI Taxonomy" id="3388067"/>
    <lineage>
        <taxon>Bacteria</taxon>
        <taxon>Bacillati</taxon>
        <taxon>Bacillota</taxon>
        <taxon>Bacilli</taxon>
        <taxon>Bacillales</taxon>
        <taxon>Paenibacillaceae</taxon>
        <taxon>Paenibacillus</taxon>
    </lineage>
</organism>
<dbReference type="Gene3D" id="3.40.50.300">
    <property type="entry name" value="P-loop containing nucleotide triphosphate hydrolases"/>
    <property type="match status" value="1"/>
</dbReference>
<keyword evidence="2" id="KW-1185">Reference proteome</keyword>
<dbReference type="InterPro" id="IPR027417">
    <property type="entry name" value="P-loop_NTPase"/>
</dbReference>
<dbReference type="SUPFAM" id="SSF52540">
    <property type="entry name" value="P-loop containing nucleoside triphosphate hydrolases"/>
    <property type="match status" value="1"/>
</dbReference>
<dbReference type="Pfam" id="PF13671">
    <property type="entry name" value="AAA_33"/>
    <property type="match status" value="1"/>
</dbReference>
<dbReference type="PANTHER" id="PTHR37807">
    <property type="entry name" value="OS07G0160300 PROTEIN"/>
    <property type="match status" value="1"/>
</dbReference>
<accession>A0ABT4QIA0</accession>
<gene>
    <name evidence="1" type="ORF">O9H85_30255</name>
</gene>
<reference evidence="1 2" key="1">
    <citation type="submission" date="2022-12" db="EMBL/GenBank/DDBJ databases">
        <title>Draft genome sequence of Paenibacillus sp. dW9.</title>
        <authorList>
            <person name="Choi E.-W."/>
            <person name="Kim D.-U."/>
        </authorList>
    </citation>
    <scope>NUCLEOTIDE SEQUENCE [LARGE SCALE GENOMIC DNA]</scope>
    <source>
        <strain evidence="2">dW9</strain>
    </source>
</reference>
<evidence type="ECO:0000313" key="2">
    <source>
        <dbReference type="Proteomes" id="UP001527882"/>
    </source>
</evidence>
<dbReference type="RefSeq" id="WP_269885129.1">
    <property type="nucleotide sequence ID" value="NZ_JAQAGZ010000025.1"/>
</dbReference>
<dbReference type="EMBL" id="JAQAGZ010000025">
    <property type="protein sequence ID" value="MCZ8516594.1"/>
    <property type="molecule type" value="Genomic_DNA"/>
</dbReference>
<dbReference type="Proteomes" id="UP001527882">
    <property type="component" value="Unassembled WGS sequence"/>
</dbReference>
<evidence type="ECO:0000313" key="1">
    <source>
        <dbReference type="EMBL" id="MCZ8516594.1"/>
    </source>
</evidence>
<comment type="caution">
    <text evidence="1">The sequence shown here is derived from an EMBL/GenBank/DDBJ whole genome shotgun (WGS) entry which is preliminary data.</text>
</comment>
<sequence length="176" mass="20054">MFFLQMSGYPGSGKSTLARAISKNTGAVVIDHDIVKSALLESSESVIDPKVAGKISYTIDWALADFHLSQGHSVIFDSPCMYTEMLEKGTRLSEKYHAKYKYVECFLNDLYEVDRRLKTRERMRSQVSEVPSEVLHTFKLSIDNSKSKRPSAPYLIVDTAQSLDRYFDEVMAYMNE</sequence>
<dbReference type="PANTHER" id="PTHR37807:SF3">
    <property type="entry name" value="OS07G0160300 PROTEIN"/>
    <property type="match status" value="1"/>
</dbReference>
<proteinExistence type="predicted"/>
<name>A0ABT4QIA0_9BACL</name>